<organism evidence="1">
    <name type="scientific">viral metagenome</name>
    <dbReference type="NCBI Taxonomy" id="1070528"/>
    <lineage>
        <taxon>unclassified sequences</taxon>
        <taxon>metagenomes</taxon>
        <taxon>organismal metagenomes</taxon>
    </lineage>
</organism>
<evidence type="ECO:0000313" key="1">
    <source>
        <dbReference type="EMBL" id="QHT33040.1"/>
    </source>
</evidence>
<dbReference type="AlphaFoldDB" id="A0A6C0EXS5"/>
<protein>
    <submittedName>
        <fullName evidence="1">Uncharacterized protein</fullName>
    </submittedName>
</protein>
<sequence>MVLEDFCYYSIFESASKAPPDEIVYQRMQETTSAIKRTDSGDFYYDTVYSPRLPYTTVRTYDDYVAYNDVIKQHKMLNDKKEINENRVLFFLREMFCCR</sequence>
<dbReference type="EMBL" id="MN738957">
    <property type="protein sequence ID" value="QHT33040.1"/>
    <property type="molecule type" value="Genomic_DNA"/>
</dbReference>
<accession>A0A6C0EXS5</accession>
<proteinExistence type="predicted"/>
<reference evidence="1" key="1">
    <citation type="journal article" date="2020" name="Nature">
        <title>Giant virus diversity and host interactions through global metagenomics.</title>
        <authorList>
            <person name="Schulz F."/>
            <person name="Roux S."/>
            <person name="Paez-Espino D."/>
            <person name="Jungbluth S."/>
            <person name="Walsh D.A."/>
            <person name="Denef V.J."/>
            <person name="McMahon K.D."/>
            <person name="Konstantinidis K.T."/>
            <person name="Eloe-Fadrosh E.A."/>
            <person name="Kyrpides N.C."/>
            <person name="Woyke T."/>
        </authorList>
    </citation>
    <scope>NUCLEOTIDE SEQUENCE</scope>
    <source>
        <strain evidence="1">GVMAG-M-3300009161-34</strain>
    </source>
</reference>
<name>A0A6C0EXS5_9ZZZZ</name>